<gene>
    <name evidence="3" type="ORF">MCHLO_15075</name>
</gene>
<feature type="coiled-coil region" evidence="1">
    <location>
        <begin position="187"/>
        <end position="214"/>
    </location>
</feature>
<reference evidence="3" key="1">
    <citation type="submission" date="2014-09" db="EMBL/GenBank/DDBJ databases">
        <title>Genome sequence of the luminous mushroom Mycena chlorophos for searching fungal bioluminescence genes.</title>
        <authorList>
            <person name="Tanaka Y."/>
            <person name="Kasuga D."/>
            <person name="Oba Y."/>
            <person name="Hase S."/>
            <person name="Sato K."/>
            <person name="Oba Y."/>
            <person name="Sakakibara Y."/>
        </authorList>
    </citation>
    <scope>NUCLEOTIDE SEQUENCE</scope>
</reference>
<dbReference type="Proteomes" id="UP000815677">
    <property type="component" value="Unassembled WGS sequence"/>
</dbReference>
<protein>
    <submittedName>
        <fullName evidence="3">Uncharacterized protein</fullName>
    </submittedName>
</protein>
<feature type="coiled-coil region" evidence="1">
    <location>
        <begin position="242"/>
        <end position="318"/>
    </location>
</feature>
<sequence length="398" mass="43758">MAIPPPPALPPSLSRIVAPAAPANPEQLKVNWDAVFPLLADCCTARDAFQTTTNELQMHDRMLRTSRFQNLSPEDQARVDEQKRALQTAAAEAESVFAAKMDALKTMNWWAIGPTQGDTGKLEELIKFTTQLQNTTKSLFDSLDTPAPAALPSTDDAQSSRPLKRRRLSEHDADVAAAAPAMEDEAVEKLRLRLETLETRVADAGNDIEVLQATVSESITDTLQDQLQLRSASTNVDSPLTVAVATAKMTLLEQQVADLTEKLETEAKKREALEQRALETEQENAGLVQSSKDMQRRLDMLEAEAARDAEEFDALSKAFELARSRPPAPAPTLPLELIVSMLDEPIRDAVTSTVKPLVEAMGKELEGNIRKHDAETYGKLWGKIALTLKVVDVVKRTF</sequence>
<evidence type="ECO:0000313" key="3">
    <source>
        <dbReference type="EMBL" id="GAT58669.1"/>
    </source>
</evidence>
<evidence type="ECO:0000313" key="4">
    <source>
        <dbReference type="Proteomes" id="UP000815677"/>
    </source>
</evidence>
<evidence type="ECO:0000256" key="2">
    <source>
        <dbReference type="SAM" id="MobiDB-lite"/>
    </source>
</evidence>
<keyword evidence="1" id="KW-0175">Coiled coil</keyword>
<accession>A0ABQ0M5U6</accession>
<feature type="region of interest" description="Disordered" evidence="2">
    <location>
        <begin position="140"/>
        <end position="180"/>
    </location>
</feature>
<proteinExistence type="predicted"/>
<organism evidence="3 4">
    <name type="scientific">Mycena chlorophos</name>
    <name type="common">Agaric fungus</name>
    <name type="synonym">Agaricus chlorophos</name>
    <dbReference type="NCBI Taxonomy" id="658473"/>
    <lineage>
        <taxon>Eukaryota</taxon>
        <taxon>Fungi</taxon>
        <taxon>Dikarya</taxon>
        <taxon>Basidiomycota</taxon>
        <taxon>Agaricomycotina</taxon>
        <taxon>Agaricomycetes</taxon>
        <taxon>Agaricomycetidae</taxon>
        <taxon>Agaricales</taxon>
        <taxon>Marasmiineae</taxon>
        <taxon>Mycenaceae</taxon>
        <taxon>Mycena</taxon>
    </lineage>
</organism>
<keyword evidence="4" id="KW-1185">Reference proteome</keyword>
<dbReference type="EMBL" id="DF849761">
    <property type="protein sequence ID" value="GAT58669.1"/>
    <property type="molecule type" value="Genomic_DNA"/>
</dbReference>
<evidence type="ECO:0000256" key="1">
    <source>
        <dbReference type="SAM" id="Coils"/>
    </source>
</evidence>
<name>A0ABQ0M5U6_MYCCL</name>